<keyword evidence="1" id="KW-0732">Signal</keyword>
<organism evidence="2 3">
    <name type="scientific">Hoeflea algicola</name>
    <dbReference type="NCBI Taxonomy" id="2983763"/>
    <lineage>
        <taxon>Bacteria</taxon>
        <taxon>Pseudomonadati</taxon>
        <taxon>Pseudomonadota</taxon>
        <taxon>Alphaproteobacteria</taxon>
        <taxon>Hyphomicrobiales</taxon>
        <taxon>Rhizobiaceae</taxon>
        <taxon>Hoeflea</taxon>
    </lineage>
</organism>
<name>A0ABT3Z462_9HYPH</name>
<evidence type="ECO:0000313" key="3">
    <source>
        <dbReference type="Proteomes" id="UP001073227"/>
    </source>
</evidence>
<evidence type="ECO:0000256" key="1">
    <source>
        <dbReference type="SAM" id="SignalP"/>
    </source>
</evidence>
<sequence>MTCMHMPMRQLIPLTGLLAVFVAMAVTPANAINRIETTQTDCADIRATLIDEGAAILRYTSKKGLPIYDRYVSNSRMCQNYEVGVWVSLPARDTNACRVIACQADPNDNDDMTRFRPLLQITR</sequence>
<feature type="chain" id="PRO_5046901339" description="Beta/gamma crystallin 'Greek key' domain-containing protein" evidence="1">
    <location>
        <begin position="26"/>
        <end position="123"/>
    </location>
</feature>
<proteinExistence type="predicted"/>
<protein>
    <recommendedName>
        <fullName evidence="4">Beta/gamma crystallin 'Greek key' domain-containing protein</fullName>
    </recommendedName>
</protein>
<dbReference type="EMBL" id="JAOVZR010000001">
    <property type="protein sequence ID" value="MCY0146506.1"/>
    <property type="molecule type" value="Genomic_DNA"/>
</dbReference>
<dbReference type="RefSeq" id="WP_267652171.1">
    <property type="nucleotide sequence ID" value="NZ_JAOVZR010000001.1"/>
</dbReference>
<keyword evidence="3" id="KW-1185">Reference proteome</keyword>
<gene>
    <name evidence="2" type="ORF">OEG84_01915</name>
</gene>
<evidence type="ECO:0000313" key="2">
    <source>
        <dbReference type="EMBL" id="MCY0146506.1"/>
    </source>
</evidence>
<feature type="signal peptide" evidence="1">
    <location>
        <begin position="1"/>
        <end position="25"/>
    </location>
</feature>
<comment type="caution">
    <text evidence="2">The sequence shown here is derived from an EMBL/GenBank/DDBJ whole genome shotgun (WGS) entry which is preliminary data.</text>
</comment>
<accession>A0ABT3Z462</accession>
<evidence type="ECO:0008006" key="4">
    <source>
        <dbReference type="Google" id="ProtNLM"/>
    </source>
</evidence>
<reference evidence="2" key="1">
    <citation type="submission" date="2022-10" db="EMBL/GenBank/DDBJ databases">
        <title>Hoeflea sp. G2-23, isolated from marine algae.</title>
        <authorList>
            <person name="Kristyanto S."/>
            <person name="Kim J.M."/>
            <person name="Jeon C.O."/>
        </authorList>
    </citation>
    <scope>NUCLEOTIDE SEQUENCE</scope>
    <source>
        <strain evidence="2">G2-23</strain>
    </source>
</reference>
<dbReference type="Proteomes" id="UP001073227">
    <property type="component" value="Unassembled WGS sequence"/>
</dbReference>